<gene>
    <name evidence="1" type="ORF">GK091_09295</name>
</gene>
<name>A0A6M0II94_9BACT</name>
<dbReference type="EMBL" id="JAAGNZ010000001">
    <property type="protein sequence ID" value="NEU67071.1"/>
    <property type="molecule type" value="Genomic_DNA"/>
</dbReference>
<organism evidence="1 2">
    <name type="scientific">Spirosoma agri</name>
    <dbReference type="NCBI Taxonomy" id="1987381"/>
    <lineage>
        <taxon>Bacteria</taxon>
        <taxon>Pseudomonadati</taxon>
        <taxon>Bacteroidota</taxon>
        <taxon>Cytophagia</taxon>
        <taxon>Cytophagales</taxon>
        <taxon>Cytophagaceae</taxon>
        <taxon>Spirosoma</taxon>
    </lineage>
</organism>
<dbReference type="Pfam" id="PF10899">
    <property type="entry name" value="AbiGi"/>
    <property type="match status" value="1"/>
</dbReference>
<dbReference type="Proteomes" id="UP000477386">
    <property type="component" value="Unassembled WGS sequence"/>
</dbReference>
<sequence>MDGIAPRYCSEFDKDYDEINLSISPPMMFPMACFCDIPLSQIRNHIDMYGSYGVGLSKEWGRRNGLNPVFYVQNNYTLVEYIKPFADVLLFEGLRNSMGVQYIGDYRPENGELISEVYSSILSYIKPYSSLNYRKRKNYLYYNEREWRYLPSFDDEDKKYSILYGIISSKELKEKNDLLKKYIINFQQRDLKYIIIKEQREVDWLRKSLEKEFKKKYKNDYQDIVNHFMTCVITNKQIREDF</sequence>
<dbReference type="RefSeq" id="WP_164036624.1">
    <property type="nucleotide sequence ID" value="NZ_JAAGNZ010000001.1"/>
</dbReference>
<comment type="caution">
    <text evidence="1">The sequence shown here is derived from an EMBL/GenBank/DDBJ whole genome shotgun (WGS) entry which is preliminary data.</text>
</comment>
<keyword evidence="2" id="KW-1185">Reference proteome</keyword>
<protein>
    <submittedName>
        <fullName evidence="1">Uncharacterized protein</fullName>
    </submittedName>
</protein>
<dbReference type="InterPro" id="IPR021223">
    <property type="entry name" value="AbiGi"/>
</dbReference>
<accession>A0A6M0II94</accession>
<evidence type="ECO:0000313" key="1">
    <source>
        <dbReference type="EMBL" id="NEU67071.1"/>
    </source>
</evidence>
<proteinExistence type="predicted"/>
<evidence type="ECO:0000313" key="2">
    <source>
        <dbReference type="Proteomes" id="UP000477386"/>
    </source>
</evidence>
<dbReference type="AlphaFoldDB" id="A0A6M0II94"/>
<reference evidence="1 2" key="1">
    <citation type="submission" date="2020-02" db="EMBL/GenBank/DDBJ databases">
        <title>Draft genome sequence of two Spirosoma agri KCTC 52727 and Spirosoma terrae KCTC 52035.</title>
        <authorList>
            <person name="Rojas J."/>
            <person name="Ambika Manirajan B."/>
            <person name="Ratering S."/>
            <person name="Suarez C."/>
            <person name="Schnell S."/>
        </authorList>
    </citation>
    <scope>NUCLEOTIDE SEQUENCE [LARGE SCALE GENOMIC DNA]</scope>
    <source>
        <strain evidence="1 2">KCTC 52727</strain>
    </source>
</reference>